<dbReference type="InterPro" id="IPR036728">
    <property type="entry name" value="PBP_GOBP_sf"/>
</dbReference>
<accession>A0A6J2TW44</accession>
<dbReference type="SUPFAM" id="SSF47565">
    <property type="entry name" value="Insect pheromone/odorant-binding proteins"/>
    <property type="match status" value="1"/>
</dbReference>
<evidence type="ECO:0000256" key="1">
    <source>
        <dbReference type="ARBA" id="ARBA00004613"/>
    </source>
</evidence>
<comment type="subcellular location">
    <subcellularLocation>
        <location evidence="1">Secreted</location>
    </subcellularLocation>
</comment>
<protein>
    <submittedName>
        <fullName evidence="8">General odorant-binding protein 99a</fullName>
    </submittedName>
</protein>
<name>A0A6J2TW44_DROLE</name>
<dbReference type="PANTHER" id="PTHR11857">
    <property type="entry name" value="ODORANT BINDING PROTEIN-RELATED"/>
    <property type="match status" value="1"/>
</dbReference>
<keyword evidence="3" id="KW-0964">Secreted</keyword>
<evidence type="ECO:0000256" key="3">
    <source>
        <dbReference type="ARBA" id="ARBA00022525"/>
    </source>
</evidence>
<feature type="chain" id="PRO_5027051186" evidence="6">
    <location>
        <begin position="19"/>
        <end position="144"/>
    </location>
</feature>
<dbReference type="PANTHER" id="PTHR11857:SF46">
    <property type="entry name" value="GENERAL ODORANT-BINDING PROTEIN 99A-RELATED"/>
    <property type="match status" value="1"/>
</dbReference>
<dbReference type="SMART" id="SM00708">
    <property type="entry name" value="PhBP"/>
    <property type="match status" value="1"/>
</dbReference>
<keyword evidence="5" id="KW-1015">Disulfide bond</keyword>
<evidence type="ECO:0000256" key="2">
    <source>
        <dbReference type="ARBA" id="ARBA00008098"/>
    </source>
</evidence>
<dbReference type="InterPro" id="IPR006170">
    <property type="entry name" value="PBP/GOBP"/>
</dbReference>
<keyword evidence="7" id="KW-1185">Reference proteome</keyword>
<dbReference type="Gene3D" id="1.10.238.20">
    <property type="entry name" value="Pheromone/general odorant binding protein domain"/>
    <property type="match status" value="1"/>
</dbReference>
<dbReference type="GO" id="GO:0005615">
    <property type="term" value="C:extracellular space"/>
    <property type="evidence" value="ECO:0007669"/>
    <property type="project" value="TreeGrafter"/>
</dbReference>
<gene>
    <name evidence="8" type="primary">LOC115628000</name>
</gene>
<dbReference type="Proteomes" id="UP000504634">
    <property type="component" value="Unplaced"/>
</dbReference>
<keyword evidence="4 6" id="KW-0732">Signal</keyword>
<comment type="similarity">
    <text evidence="2">Belongs to the PBP/GOBP family.</text>
</comment>
<organism evidence="7 8">
    <name type="scientific">Drosophila lebanonensis</name>
    <name type="common">Fruit fly</name>
    <name type="synonym">Scaptodrosophila lebanonensis</name>
    <dbReference type="NCBI Taxonomy" id="7225"/>
    <lineage>
        <taxon>Eukaryota</taxon>
        <taxon>Metazoa</taxon>
        <taxon>Ecdysozoa</taxon>
        <taxon>Arthropoda</taxon>
        <taxon>Hexapoda</taxon>
        <taxon>Insecta</taxon>
        <taxon>Pterygota</taxon>
        <taxon>Neoptera</taxon>
        <taxon>Endopterygota</taxon>
        <taxon>Diptera</taxon>
        <taxon>Brachycera</taxon>
        <taxon>Muscomorpha</taxon>
        <taxon>Ephydroidea</taxon>
        <taxon>Drosophilidae</taxon>
        <taxon>Scaptodrosophila</taxon>
    </lineage>
</organism>
<dbReference type="Pfam" id="PF01395">
    <property type="entry name" value="PBP_GOBP"/>
    <property type="match status" value="1"/>
</dbReference>
<evidence type="ECO:0000256" key="6">
    <source>
        <dbReference type="SAM" id="SignalP"/>
    </source>
</evidence>
<evidence type="ECO:0000313" key="7">
    <source>
        <dbReference type="Proteomes" id="UP000504634"/>
    </source>
</evidence>
<dbReference type="CDD" id="cd23992">
    <property type="entry name" value="PBP_GOBP"/>
    <property type="match status" value="1"/>
</dbReference>
<proteinExistence type="inferred from homology"/>
<feature type="signal peptide" evidence="6">
    <location>
        <begin position="1"/>
        <end position="18"/>
    </location>
</feature>
<dbReference type="RefSeq" id="XP_030379770.1">
    <property type="nucleotide sequence ID" value="XM_030523910.1"/>
</dbReference>
<dbReference type="CTD" id="35789"/>
<evidence type="ECO:0000313" key="8">
    <source>
        <dbReference type="RefSeq" id="XP_030379770.1"/>
    </source>
</evidence>
<reference evidence="8" key="1">
    <citation type="submission" date="2025-08" db="UniProtKB">
        <authorList>
            <consortium name="RefSeq"/>
        </authorList>
    </citation>
    <scope>IDENTIFICATION</scope>
    <source>
        <strain evidence="8">11010-0011.00</strain>
        <tissue evidence="8">Whole body</tissue>
    </source>
</reference>
<dbReference type="GO" id="GO:0007608">
    <property type="term" value="P:sensory perception of smell"/>
    <property type="evidence" value="ECO:0007669"/>
    <property type="project" value="TreeGrafter"/>
</dbReference>
<dbReference type="OrthoDB" id="5978988at2759"/>
<dbReference type="GeneID" id="115628000"/>
<evidence type="ECO:0000256" key="4">
    <source>
        <dbReference type="ARBA" id="ARBA00022729"/>
    </source>
</evidence>
<evidence type="ECO:0000256" key="5">
    <source>
        <dbReference type="ARBA" id="ARBA00023157"/>
    </source>
</evidence>
<dbReference type="AlphaFoldDB" id="A0A6J2TW44"/>
<dbReference type="GO" id="GO:0005549">
    <property type="term" value="F:odorant binding"/>
    <property type="evidence" value="ECO:0007669"/>
    <property type="project" value="InterPro"/>
</dbReference>
<sequence>MNSAVAIFLCVVIGLASATEYKLRTAEDLQKTRKECAEANKVTEALIAKYKTFEYPDDEITHKYIKCIFNKFELFDDTTGFKVDNLVKQLGQGKDDKAALKADIEKCADKNEQKSDAPTWAYRGFKCFLGKNLPLVQAAVQKKN</sequence>